<dbReference type="Proteomes" id="UP000826661">
    <property type="component" value="Chromosome III"/>
</dbReference>
<keyword evidence="1" id="KW-0812">Transmembrane</keyword>
<feature type="transmembrane region" description="Helical" evidence="1">
    <location>
        <begin position="72"/>
        <end position="92"/>
    </location>
</feature>
<dbReference type="AlphaFoldDB" id="A0A8G0LEB4"/>
<keyword evidence="1" id="KW-1133">Transmembrane helix</keyword>
<evidence type="ECO:0000313" key="2">
    <source>
        <dbReference type="EMBL" id="QYS98269.1"/>
    </source>
</evidence>
<keyword evidence="3" id="KW-1185">Reference proteome</keyword>
<proteinExistence type="predicted"/>
<dbReference type="EMBL" id="CP075866">
    <property type="protein sequence ID" value="QYS98269.1"/>
    <property type="molecule type" value="Genomic_DNA"/>
</dbReference>
<evidence type="ECO:0000313" key="3">
    <source>
        <dbReference type="Proteomes" id="UP000826661"/>
    </source>
</evidence>
<reference evidence="2 3" key="1">
    <citation type="journal article" date="2021" name="BMC Genomics">
        <title>Telomere-to-telomere genome assembly of asparaginase-producing Trichoderma simmonsii.</title>
        <authorList>
            <person name="Chung D."/>
            <person name="Kwon Y.M."/>
            <person name="Yang Y."/>
        </authorList>
    </citation>
    <scope>NUCLEOTIDE SEQUENCE [LARGE SCALE GENOMIC DNA]</scope>
    <source>
        <strain evidence="2 3">GH-Sj1</strain>
    </source>
</reference>
<evidence type="ECO:0000256" key="1">
    <source>
        <dbReference type="SAM" id="Phobius"/>
    </source>
</evidence>
<name>A0A8G0LEB4_9HYPO</name>
<keyword evidence="1" id="KW-0472">Membrane</keyword>
<gene>
    <name evidence="2" type="ORF">H0G86_005456</name>
</gene>
<accession>A0A8G0LEB4</accession>
<organism evidence="2 3">
    <name type="scientific">Trichoderma simmonsii</name>
    <dbReference type="NCBI Taxonomy" id="1491479"/>
    <lineage>
        <taxon>Eukaryota</taxon>
        <taxon>Fungi</taxon>
        <taxon>Dikarya</taxon>
        <taxon>Ascomycota</taxon>
        <taxon>Pezizomycotina</taxon>
        <taxon>Sordariomycetes</taxon>
        <taxon>Hypocreomycetidae</taxon>
        <taxon>Hypocreales</taxon>
        <taxon>Hypocreaceae</taxon>
        <taxon>Trichoderma</taxon>
    </lineage>
</organism>
<sequence length="100" mass="11497">MLNTQPRELSILQTNRLETIHYSHGISTSNTLQYISRVGSQQMVARQVISRIQLTQLHWPVRERSEMRQEMGVRGVAALPLFAFPLIIHGGLAKEQQYQL</sequence>
<protein>
    <submittedName>
        <fullName evidence="2">Uncharacterized protein</fullName>
    </submittedName>
</protein>